<sequence length="320" mass="34420">MRIVVIGATGHVGGFLVPRLVRQGHQVVAVSRGTSRPYHADAAWEKVERVVLDREAGDAAGTFAPAIAELGADVVIDMVCFTPESASQLVEALRGRVELLVHCGTIWVHGPSVEVPVTEDAERTPFGDYGTGKAAIEELLQHEARRPGGLRSVILHPGHITGPGWEMINPQGNLDLGVWEALATGGEVLLPNLGLETVHHVHADDVAQAFERAVSHQAQAVGQSFHVVSERAITLRGFATAIARHYGQEPNLRFVSFDELRGAISAESAEASFQHASRSHSMSIEKARTLLGYAPRFTTVEAVLDGLAWLRAEGRVTLPC</sequence>
<gene>
    <name evidence="2" type="ORF">GCM10022256_24920</name>
</gene>
<dbReference type="PANTHER" id="PTHR48079:SF6">
    <property type="entry name" value="NAD(P)-BINDING DOMAIN-CONTAINING PROTEIN-RELATED"/>
    <property type="match status" value="1"/>
</dbReference>
<proteinExistence type="predicted"/>
<dbReference type="InterPro" id="IPR001509">
    <property type="entry name" value="Epimerase_deHydtase"/>
</dbReference>
<evidence type="ECO:0000259" key="1">
    <source>
        <dbReference type="Pfam" id="PF01370"/>
    </source>
</evidence>
<keyword evidence="3" id="KW-1185">Reference proteome</keyword>
<dbReference type="Proteomes" id="UP001501594">
    <property type="component" value="Unassembled WGS sequence"/>
</dbReference>
<feature type="domain" description="NAD-dependent epimerase/dehydratase" evidence="1">
    <location>
        <begin position="3"/>
        <end position="223"/>
    </location>
</feature>
<comment type="caution">
    <text evidence="2">The sequence shown here is derived from an EMBL/GenBank/DDBJ whole genome shotgun (WGS) entry which is preliminary data.</text>
</comment>
<reference evidence="3" key="1">
    <citation type="journal article" date="2019" name="Int. J. Syst. Evol. Microbiol.">
        <title>The Global Catalogue of Microorganisms (GCM) 10K type strain sequencing project: providing services to taxonomists for standard genome sequencing and annotation.</title>
        <authorList>
            <consortium name="The Broad Institute Genomics Platform"/>
            <consortium name="The Broad Institute Genome Sequencing Center for Infectious Disease"/>
            <person name="Wu L."/>
            <person name="Ma J."/>
        </authorList>
    </citation>
    <scope>NUCLEOTIDE SEQUENCE [LARGE SCALE GENOMIC DNA]</scope>
    <source>
        <strain evidence="3">JCM 17442</strain>
    </source>
</reference>
<dbReference type="PANTHER" id="PTHR48079">
    <property type="entry name" value="PROTEIN YEEZ"/>
    <property type="match status" value="1"/>
</dbReference>
<evidence type="ECO:0000313" key="3">
    <source>
        <dbReference type="Proteomes" id="UP001501594"/>
    </source>
</evidence>
<dbReference type="SUPFAM" id="SSF51735">
    <property type="entry name" value="NAD(P)-binding Rossmann-fold domains"/>
    <property type="match status" value="1"/>
</dbReference>
<name>A0ABP8E3Q5_9MICO</name>
<dbReference type="Pfam" id="PF01370">
    <property type="entry name" value="Epimerase"/>
    <property type="match status" value="1"/>
</dbReference>
<dbReference type="InterPro" id="IPR036291">
    <property type="entry name" value="NAD(P)-bd_dom_sf"/>
</dbReference>
<evidence type="ECO:0000313" key="2">
    <source>
        <dbReference type="EMBL" id="GAA4266880.1"/>
    </source>
</evidence>
<dbReference type="Gene3D" id="3.40.50.720">
    <property type="entry name" value="NAD(P)-binding Rossmann-like Domain"/>
    <property type="match status" value="1"/>
</dbReference>
<dbReference type="RefSeq" id="WP_344796651.1">
    <property type="nucleotide sequence ID" value="NZ_BAABAU010000003.1"/>
</dbReference>
<dbReference type="InterPro" id="IPR051783">
    <property type="entry name" value="NAD(P)-dependent_oxidoreduct"/>
</dbReference>
<accession>A0ABP8E3Q5</accession>
<organism evidence="2 3">
    <name type="scientific">Frondihabitans peucedani</name>
    <dbReference type="NCBI Taxonomy" id="598626"/>
    <lineage>
        <taxon>Bacteria</taxon>
        <taxon>Bacillati</taxon>
        <taxon>Actinomycetota</taxon>
        <taxon>Actinomycetes</taxon>
        <taxon>Micrococcales</taxon>
        <taxon>Microbacteriaceae</taxon>
        <taxon>Frondihabitans</taxon>
    </lineage>
</organism>
<protein>
    <recommendedName>
        <fullName evidence="1">NAD-dependent epimerase/dehydratase domain-containing protein</fullName>
    </recommendedName>
</protein>
<dbReference type="EMBL" id="BAABAU010000003">
    <property type="protein sequence ID" value="GAA4266880.1"/>
    <property type="molecule type" value="Genomic_DNA"/>
</dbReference>